<dbReference type="EMBL" id="MINN01000072">
    <property type="protein sequence ID" value="OIU72715.1"/>
    <property type="molecule type" value="Genomic_DNA"/>
</dbReference>
<feature type="coiled-coil region" evidence="1">
    <location>
        <begin position="8"/>
        <end position="35"/>
    </location>
</feature>
<dbReference type="OrthoDB" id="9816425at2"/>
<proteinExistence type="predicted"/>
<keyword evidence="2" id="KW-1133">Transmembrane helix</keyword>
<evidence type="ECO:0000256" key="2">
    <source>
        <dbReference type="SAM" id="Phobius"/>
    </source>
</evidence>
<keyword evidence="2" id="KW-0812">Transmembrane</keyword>
<dbReference type="AlphaFoldDB" id="A0A1J6WX02"/>
<comment type="caution">
    <text evidence="3">The sequence shown here is derived from an EMBL/GenBank/DDBJ whole genome shotgun (WGS) entry which is preliminary data.</text>
</comment>
<evidence type="ECO:0000313" key="3">
    <source>
        <dbReference type="EMBL" id="OIU72715.1"/>
    </source>
</evidence>
<dbReference type="NCBIfam" id="NF038403">
    <property type="entry name" value="perm_prefix_1"/>
    <property type="match status" value="1"/>
</dbReference>
<gene>
    <name evidence="3" type="ORF">BHE18_15095</name>
</gene>
<organism evidence="3 4">
    <name type="scientific">Rossellomorea aquimaris</name>
    <dbReference type="NCBI Taxonomy" id="189382"/>
    <lineage>
        <taxon>Bacteria</taxon>
        <taxon>Bacillati</taxon>
        <taxon>Bacillota</taxon>
        <taxon>Bacilli</taxon>
        <taxon>Bacillales</taxon>
        <taxon>Bacillaceae</taxon>
        <taxon>Rossellomorea</taxon>
    </lineage>
</organism>
<evidence type="ECO:0000256" key="1">
    <source>
        <dbReference type="SAM" id="Coils"/>
    </source>
</evidence>
<name>A0A1J6WX02_9BACI</name>
<keyword evidence="2" id="KW-0472">Membrane</keyword>
<sequence>MKQIESYVEEVYHNVRGNKKEIEDLKAEMKSHLLEAVHELKSEGKSEQEAIKLAIERFGGEKEIRSVIGELFKAQKTFAKWVLYLAVVIILFTAAAFGYVWSIEQDNADENSIVASQISEILSDKNSISEEMKTEIRSLIKGTDHISQLEIYNVSSVDNVNLVSDYVKDTKADYRFEQKVRNPVWLQADFFPYAIWDEKWYVGMETKHIGDWLAIILFSGFAIYCTLFTIWATIKAYHHRRLKAGWVIAFVLLNVVGYLIYVLSGRKTKEAANIR</sequence>
<reference evidence="3 4" key="1">
    <citation type="submission" date="2016-09" db="EMBL/GenBank/DDBJ databases">
        <title>Bacillus aquimaris SAMM genome sequence reveals colonization and biosurfactant production capacities.</title>
        <authorList>
            <person name="Waghmode S.R."/>
            <person name="Suryavanshi M.V."/>
        </authorList>
    </citation>
    <scope>NUCLEOTIDE SEQUENCE [LARGE SCALE GENOMIC DNA]</scope>
    <source>
        <strain evidence="3 4">SAMM</strain>
    </source>
</reference>
<keyword evidence="4" id="KW-1185">Reference proteome</keyword>
<dbReference type="Proteomes" id="UP000182062">
    <property type="component" value="Unassembled WGS sequence"/>
</dbReference>
<dbReference type="RefSeq" id="WP_071617244.1">
    <property type="nucleotide sequence ID" value="NZ_MINN01000072.1"/>
</dbReference>
<protein>
    <submittedName>
        <fullName evidence="3">Uncharacterized protein</fullName>
    </submittedName>
</protein>
<evidence type="ECO:0000313" key="4">
    <source>
        <dbReference type="Proteomes" id="UP000182062"/>
    </source>
</evidence>
<keyword evidence="1" id="KW-0175">Coiled coil</keyword>
<feature type="transmembrane region" description="Helical" evidence="2">
    <location>
        <begin position="81"/>
        <end position="101"/>
    </location>
</feature>
<accession>A0A1J6WX02</accession>
<dbReference type="InterPro" id="IPR047928">
    <property type="entry name" value="Perm_prefix_1"/>
</dbReference>
<feature type="transmembrane region" description="Helical" evidence="2">
    <location>
        <begin position="244"/>
        <end position="263"/>
    </location>
</feature>
<feature type="transmembrane region" description="Helical" evidence="2">
    <location>
        <begin position="212"/>
        <end position="232"/>
    </location>
</feature>